<comment type="similarity">
    <text evidence="1">Belongs to the nuclease type I family.</text>
</comment>
<dbReference type="EMBL" id="FMSP01000004">
    <property type="protein sequence ID" value="SCV69378.1"/>
    <property type="molecule type" value="Genomic_DNA"/>
</dbReference>
<keyword evidence="7" id="KW-0325">Glycoprotein</keyword>
<dbReference type="Gene3D" id="1.10.575.10">
    <property type="entry name" value="P1 Nuclease"/>
    <property type="match status" value="1"/>
</dbReference>
<keyword evidence="10" id="KW-1185">Reference proteome</keyword>
<organism evidence="9 10">
    <name type="scientific">Microbotryum intermedium</name>
    <dbReference type="NCBI Taxonomy" id="269621"/>
    <lineage>
        <taxon>Eukaryota</taxon>
        <taxon>Fungi</taxon>
        <taxon>Dikarya</taxon>
        <taxon>Basidiomycota</taxon>
        <taxon>Pucciniomycotina</taxon>
        <taxon>Microbotryomycetes</taxon>
        <taxon>Microbotryales</taxon>
        <taxon>Microbotryaceae</taxon>
        <taxon>Microbotryum</taxon>
    </lineage>
</organism>
<feature type="chain" id="PRO_5013008880" evidence="8">
    <location>
        <begin position="21"/>
        <end position="349"/>
    </location>
</feature>
<sequence length="349" mass="39120">MRSFLVYLASLTSLAPLVYAWGVVGHEAIATIAQIHLHDEARLAIKAALPDSGHLGFIASWADRIRGSPQYRWSGELHYTSPLGDYPPSACHFGEEGWKTDHDVLHAIANYTQRLVDDPLDVVSLKFLVHFVGDVHQPLHLTDRDRGGNSDIVIFEGRRMNLHSLWDGALITKAVREQKNYTQPLPAAQIEQSLRQTIFDPYIRLILWEGVRIWWRDALPSWFLCPKSASSSETRHRRNQIHFDTSSASSSPSILALGVCPQSWAQETHQTTCARTFPPDYDSQHPIPKELNTKEYYGPIQDSNIIEKLLAQGGLRLAATLNAIFADATVQATSSPVNLSWLDDLEAQV</sequence>
<evidence type="ECO:0000256" key="3">
    <source>
        <dbReference type="ARBA" id="ARBA00022723"/>
    </source>
</evidence>
<evidence type="ECO:0000313" key="10">
    <source>
        <dbReference type="Proteomes" id="UP000198372"/>
    </source>
</evidence>
<evidence type="ECO:0000313" key="9">
    <source>
        <dbReference type="EMBL" id="SCV69378.1"/>
    </source>
</evidence>
<dbReference type="InterPro" id="IPR008947">
    <property type="entry name" value="PLipase_C/P1_nuclease_dom_sf"/>
</dbReference>
<dbReference type="STRING" id="269621.A0A238FE17"/>
<reference evidence="10" key="1">
    <citation type="submission" date="2016-09" db="EMBL/GenBank/DDBJ databases">
        <authorList>
            <person name="Jeantristanb JTB J.-T."/>
            <person name="Ricardo R."/>
        </authorList>
    </citation>
    <scope>NUCLEOTIDE SEQUENCE [LARGE SCALE GENOMIC DNA]</scope>
</reference>
<accession>A0A238FE17</accession>
<evidence type="ECO:0000256" key="5">
    <source>
        <dbReference type="ARBA" id="ARBA00022801"/>
    </source>
</evidence>
<dbReference type="GO" id="GO:0046872">
    <property type="term" value="F:metal ion binding"/>
    <property type="evidence" value="ECO:0007669"/>
    <property type="project" value="UniProtKB-KW"/>
</dbReference>
<dbReference type="Pfam" id="PF02265">
    <property type="entry name" value="S1-P1_nuclease"/>
    <property type="match status" value="1"/>
</dbReference>
<evidence type="ECO:0000256" key="8">
    <source>
        <dbReference type="SAM" id="SignalP"/>
    </source>
</evidence>
<protein>
    <submittedName>
        <fullName evidence="9">BQ2448_2398 protein</fullName>
    </submittedName>
</protein>
<keyword evidence="6" id="KW-1015">Disulfide bond</keyword>
<dbReference type="GO" id="GO:0004519">
    <property type="term" value="F:endonuclease activity"/>
    <property type="evidence" value="ECO:0007669"/>
    <property type="project" value="UniProtKB-KW"/>
</dbReference>
<keyword evidence="8" id="KW-0732">Signal</keyword>
<dbReference type="InterPro" id="IPR003154">
    <property type="entry name" value="S1/P1nuclease"/>
</dbReference>
<keyword evidence="4" id="KW-0255">Endonuclease</keyword>
<dbReference type="GO" id="GO:0003676">
    <property type="term" value="F:nucleic acid binding"/>
    <property type="evidence" value="ECO:0007669"/>
    <property type="project" value="InterPro"/>
</dbReference>
<keyword evidence="3" id="KW-0479">Metal-binding</keyword>
<dbReference type="PANTHER" id="PTHR33146:SF29">
    <property type="entry name" value="S1_P1 NUCLEASE"/>
    <property type="match status" value="1"/>
</dbReference>
<feature type="signal peptide" evidence="8">
    <location>
        <begin position="1"/>
        <end position="20"/>
    </location>
</feature>
<evidence type="ECO:0000256" key="7">
    <source>
        <dbReference type="ARBA" id="ARBA00023180"/>
    </source>
</evidence>
<evidence type="ECO:0000256" key="1">
    <source>
        <dbReference type="ARBA" id="ARBA00009547"/>
    </source>
</evidence>
<dbReference type="SUPFAM" id="SSF48537">
    <property type="entry name" value="Phospholipase C/P1 nuclease"/>
    <property type="match status" value="1"/>
</dbReference>
<evidence type="ECO:0000256" key="2">
    <source>
        <dbReference type="ARBA" id="ARBA00022722"/>
    </source>
</evidence>
<dbReference type="AlphaFoldDB" id="A0A238FE17"/>
<evidence type="ECO:0000256" key="6">
    <source>
        <dbReference type="ARBA" id="ARBA00023157"/>
    </source>
</evidence>
<keyword evidence="2" id="KW-0540">Nuclease</keyword>
<evidence type="ECO:0000256" key="4">
    <source>
        <dbReference type="ARBA" id="ARBA00022759"/>
    </source>
</evidence>
<proteinExistence type="inferred from homology"/>
<dbReference type="OrthoDB" id="441446at2759"/>
<gene>
    <name evidence="9" type="ORF">BQ2448_2398</name>
</gene>
<dbReference type="GO" id="GO:0016788">
    <property type="term" value="F:hydrolase activity, acting on ester bonds"/>
    <property type="evidence" value="ECO:0007669"/>
    <property type="project" value="InterPro"/>
</dbReference>
<dbReference type="CDD" id="cd11010">
    <property type="entry name" value="S1-P1_nuclease"/>
    <property type="match status" value="1"/>
</dbReference>
<dbReference type="GO" id="GO:0006308">
    <property type="term" value="P:DNA catabolic process"/>
    <property type="evidence" value="ECO:0007669"/>
    <property type="project" value="InterPro"/>
</dbReference>
<dbReference type="Proteomes" id="UP000198372">
    <property type="component" value="Unassembled WGS sequence"/>
</dbReference>
<name>A0A238FE17_9BASI</name>
<dbReference type="PANTHER" id="PTHR33146">
    <property type="entry name" value="ENDONUCLEASE 4"/>
    <property type="match status" value="1"/>
</dbReference>
<keyword evidence="5" id="KW-0378">Hydrolase</keyword>